<protein>
    <submittedName>
        <fullName evidence="2">Uncharacterized protein</fullName>
    </submittedName>
</protein>
<dbReference type="Proteomes" id="UP001497512">
    <property type="component" value="Chromosome 12"/>
</dbReference>
<evidence type="ECO:0000313" key="2">
    <source>
        <dbReference type="EMBL" id="CAK9198159.1"/>
    </source>
</evidence>
<gene>
    <name evidence="2" type="ORF">CSSPTR1EN2_LOCUS4297</name>
</gene>
<organism evidence="2 3">
    <name type="scientific">Sphagnum troendelagicum</name>
    <dbReference type="NCBI Taxonomy" id="128251"/>
    <lineage>
        <taxon>Eukaryota</taxon>
        <taxon>Viridiplantae</taxon>
        <taxon>Streptophyta</taxon>
        <taxon>Embryophyta</taxon>
        <taxon>Bryophyta</taxon>
        <taxon>Sphagnophytina</taxon>
        <taxon>Sphagnopsida</taxon>
        <taxon>Sphagnales</taxon>
        <taxon>Sphagnaceae</taxon>
        <taxon>Sphagnum</taxon>
    </lineage>
</organism>
<proteinExistence type="predicted"/>
<keyword evidence="3" id="KW-1185">Reference proteome</keyword>
<dbReference type="EMBL" id="OZ019904">
    <property type="protein sequence ID" value="CAK9198159.1"/>
    <property type="molecule type" value="Genomic_DNA"/>
</dbReference>
<reference evidence="2" key="1">
    <citation type="submission" date="2024-02" db="EMBL/GenBank/DDBJ databases">
        <authorList>
            <consortium name="ELIXIR-Norway"/>
            <consortium name="Elixir Norway"/>
        </authorList>
    </citation>
    <scope>NUCLEOTIDE SEQUENCE</scope>
</reference>
<accession>A0ABP0TJD3</accession>
<name>A0ABP0TJD3_9BRYO</name>
<sequence>MRMSSFWRRWIECVGGEFLCEREEEEEEGVPPPARAERSDGRPPSEGGAPRPPCKLGELIRQQCEQRSCGVESLISDRWPLCNAVMPHLA</sequence>
<evidence type="ECO:0000256" key="1">
    <source>
        <dbReference type="SAM" id="MobiDB-lite"/>
    </source>
</evidence>
<feature type="region of interest" description="Disordered" evidence="1">
    <location>
        <begin position="22"/>
        <end position="52"/>
    </location>
</feature>
<evidence type="ECO:0000313" key="3">
    <source>
        <dbReference type="Proteomes" id="UP001497512"/>
    </source>
</evidence>